<keyword evidence="3" id="KW-0547">Nucleotide-binding</keyword>
<dbReference type="Gene3D" id="3.40.50.300">
    <property type="entry name" value="P-loop containing nucleotide triphosphate hydrolases"/>
    <property type="match status" value="1"/>
</dbReference>
<dbReference type="InterPro" id="IPR003593">
    <property type="entry name" value="AAA+_ATPase"/>
</dbReference>
<feature type="domain" description="ABC transporter" evidence="5">
    <location>
        <begin position="6"/>
        <end position="231"/>
    </location>
</feature>
<dbReference type="GO" id="GO:0005524">
    <property type="term" value="F:ATP binding"/>
    <property type="evidence" value="ECO:0007669"/>
    <property type="project" value="UniProtKB-KW"/>
</dbReference>
<keyword evidence="7" id="KW-1185">Reference proteome</keyword>
<dbReference type="Proteomes" id="UP000093267">
    <property type="component" value="Chromosome"/>
</dbReference>
<dbReference type="SUPFAM" id="SSF52540">
    <property type="entry name" value="P-loop containing nucleoside triphosphate hydrolases"/>
    <property type="match status" value="1"/>
</dbReference>
<dbReference type="RefSeq" id="WP_065900915.1">
    <property type="nucleotide sequence ID" value="NZ_CP014912.1"/>
</dbReference>
<dbReference type="PROSITE" id="PS50893">
    <property type="entry name" value="ABC_TRANSPORTER_2"/>
    <property type="match status" value="1"/>
</dbReference>
<comment type="similarity">
    <text evidence="1">Belongs to the ABC transporter superfamily.</text>
</comment>
<evidence type="ECO:0000256" key="1">
    <source>
        <dbReference type="ARBA" id="ARBA00005417"/>
    </source>
</evidence>
<dbReference type="InterPro" id="IPR050153">
    <property type="entry name" value="Metal_Ion_Import_ABC"/>
</dbReference>
<gene>
    <name evidence="6" type="ORF">AYR63_00660</name>
</gene>
<dbReference type="Pfam" id="PF00005">
    <property type="entry name" value="ABC_tran"/>
    <property type="match status" value="1"/>
</dbReference>
<organism evidence="6 7">
    <name type="scientific">Secundilactobacillus paracollinoides</name>
    <dbReference type="NCBI Taxonomy" id="240427"/>
    <lineage>
        <taxon>Bacteria</taxon>
        <taxon>Bacillati</taxon>
        <taxon>Bacillota</taxon>
        <taxon>Bacilli</taxon>
        <taxon>Lactobacillales</taxon>
        <taxon>Lactobacillaceae</taxon>
        <taxon>Secundilactobacillus</taxon>
    </lineage>
</organism>
<evidence type="ECO:0000259" key="5">
    <source>
        <dbReference type="PROSITE" id="PS50893"/>
    </source>
</evidence>
<name>A0A1B2IUR5_9LACO</name>
<keyword evidence="4 6" id="KW-0067">ATP-binding</keyword>
<accession>A0A1B2IUR5</accession>
<evidence type="ECO:0000313" key="7">
    <source>
        <dbReference type="Proteomes" id="UP000093267"/>
    </source>
</evidence>
<dbReference type="PANTHER" id="PTHR42734">
    <property type="entry name" value="METAL TRANSPORT SYSTEM ATP-BINDING PROTEIN TM_0124-RELATED"/>
    <property type="match status" value="1"/>
</dbReference>
<dbReference type="AlphaFoldDB" id="A0A1B2IUR5"/>
<dbReference type="STRING" id="240427.AYR62_02270"/>
<dbReference type="GO" id="GO:0016887">
    <property type="term" value="F:ATP hydrolysis activity"/>
    <property type="evidence" value="ECO:0007669"/>
    <property type="project" value="InterPro"/>
</dbReference>
<dbReference type="PANTHER" id="PTHR42734:SF17">
    <property type="entry name" value="METAL TRANSPORT SYSTEM ATP-BINDING PROTEIN TM_0124-RELATED"/>
    <property type="match status" value="1"/>
</dbReference>
<evidence type="ECO:0000256" key="4">
    <source>
        <dbReference type="ARBA" id="ARBA00022840"/>
    </source>
</evidence>
<dbReference type="SMART" id="SM00382">
    <property type="entry name" value="AAA"/>
    <property type="match status" value="1"/>
</dbReference>
<proteinExistence type="inferred from homology"/>
<reference evidence="6 7" key="1">
    <citation type="submission" date="2016-03" db="EMBL/GenBank/DDBJ databases">
        <title>Pediococcus and Lactobacillus from brewery environment - whole genome sequencing and assembly.</title>
        <authorList>
            <person name="Behr J."/>
            <person name="Geissler A.J."/>
            <person name="Vogel R.F."/>
        </authorList>
    </citation>
    <scope>NUCLEOTIDE SEQUENCE [LARGE SCALE GENOMIC DNA]</scope>
    <source>
        <strain evidence="6 7">TMW 1.1995</strain>
    </source>
</reference>
<dbReference type="InterPro" id="IPR027417">
    <property type="entry name" value="P-loop_NTPase"/>
</dbReference>
<evidence type="ECO:0000256" key="2">
    <source>
        <dbReference type="ARBA" id="ARBA00022448"/>
    </source>
</evidence>
<sequence length="231" mass="25859">MADTILKLNDLSFSFPDKPVFSHLNYDLTAGIFLSIVGENGVGKTTLMRMVLQELKPSSGSVDFLPSRQAVNVGYVPQFRNIDMEYPLSIEDFVSLNQAGFKLPWRSREEKRRVRQILDETGLAGVCKRPLGEASGGEKQKAYLAQALLDEPNLLILDESTASLDPIAKNELLTLVKQINQDQNLTVIFITHDIPLARQYADSYLFLKPDHYESGLIADLTDEKVGRMNNV</sequence>
<evidence type="ECO:0000256" key="3">
    <source>
        <dbReference type="ARBA" id="ARBA00022741"/>
    </source>
</evidence>
<keyword evidence="2" id="KW-0813">Transport</keyword>
<evidence type="ECO:0000313" key="6">
    <source>
        <dbReference type="EMBL" id="ANZ65795.1"/>
    </source>
</evidence>
<dbReference type="OrthoDB" id="9806726at2"/>
<protein>
    <submittedName>
        <fullName evidence="6">ABC transporter ATP-binding protein</fullName>
    </submittedName>
</protein>
<dbReference type="InterPro" id="IPR003439">
    <property type="entry name" value="ABC_transporter-like_ATP-bd"/>
</dbReference>
<dbReference type="EMBL" id="CP014924">
    <property type="protein sequence ID" value="ANZ65795.1"/>
    <property type="molecule type" value="Genomic_DNA"/>
</dbReference>